<dbReference type="GO" id="GO:0005789">
    <property type="term" value="C:endoplasmic reticulum membrane"/>
    <property type="evidence" value="ECO:0007669"/>
    <property type="project" value="TreeGrafter"/>
</dbReference>
<gene>
    <name evidence="13" type="ORF">A1Q2_01886</name>
</gene>
<dbReference type="HOGENOM" id="CLU_255949_0_0_1"/>
<evidence type="ECO:0000256" key="6">
    <source>
        <dbReference type="ARBA" id="ARBA00022692"/>
    </source>
</evidence>
<feature type="transmembrane region" description="Helical" evidence="11">
    <location>
        <begin position="1311"/>
        <end position="1337"/>
    </location>
</feature>
<evidence type="ECO:0000313" key="14">
    <source>
        <dbReference type="Proteomes" id="UP000006757"/>
    </source>
</evidence>
<feature type="compositionally biased region" description="Basic and acidic residues" evidence="10">
    <location>
        <begin position="204"/>
        <end position="214"/>
    </location>
</feature>
<dbReference type="STRING" id="1220162.K1W4R5"/>
<dbReference type="GO" id="GO:0061630">
    <property type="term" value="F:ubiquitin protein ligase activity"/>
    <property type="evidence" value="ECO:0007669"/>
    <property type="project" value="UniProtKB-EC"/>
</dbReference>
<dbReference type="Proteomes" id="UP000006757">
    <property type="component" value="Unassembled WGS sequence"/>
</dbReference>
<proteinExistence type="predicted"/>
<evidence type="ECO:0000256" key="11">
    <source>
        <dbReference type="SAM" id="Phobius"/>
    </source>
</evidence>
<feature type="compositionally biased region" description="Pro residues" evidence="10">
    <location>
        <begin position="456"/>
        <end position="469"/>
    </location>
</feature>
<feature type="compositionally biased region" description="Pro residues" evidence="10">
    <location>
        <begin position="339"/>
        <end position="352"/>
    </location>
</feature>
<dbReference type="GO" id="GO:0036503">
    <property type="term" value="P:ERAD pathway"/>
    <property type="evidence" value="ECO:0007669"/>
    <property type="project" value="TreeGrafter"/>
</dbReference>
<keyword evidence="9 11" id="KW-0472">Membrane</keyword>
<protein>
    <recommendedName>
        <fullName evidence="4">RING-type E3 ubiquitin transferase</fullName>
        <ecNumber evidence="4">2.3.2.27</ecNumber>
    </recommendedName>
</protein>
<evidence type="ECO:0000256" key="9">
    <source>
        <dbReference type="ARBA" id="ARBA00023136"/>
    </source>
</evidence>
<feature type="transmembrane region" description="Helical" evidence="11">
    <location>
        <begin position="908"/>
        <end position="929"/>
    </location>
</feature>
<feature type="transmembrane region" description="Helical" evidence="11">
    <location>
        <begin position="861"/>
        <end position="884"/>
    </location>
</feature>
<feature type="transmembrane region" description="Helical" evidence="11">
    <location>
        <begin position="1267"/>
        <end position="1291"/>
    </location>
</feature>
<evidence type="ECO:0000256" key="5">
    <source>
        <dbReference type="ARBA" id="ARBA00022679"/>
    </source>
</evidence>
<evidence type="ECO:0000259" key="12">
    <source>
        <dbReference type="Pfam" id="PF23113"/>
    </source>
</evidence>
<evidence type="ECO:0000256" key="3">
    <source>
        <dbReference type="ARBA" id="ARBA00004906"/>
    </source>
</evidence>
<dbReference type="EMBL" id="AMBO01000240">
    <property type="protein sequence ID" value="EKD03873.1"/>
    <property type="molecule type" value="Genomic_DNA"/>
</dbReference>
<feature type="transmembrane region" description="Helical" evidence="11">
    <location>
        <begin position="967"/>
        <end position="985"/>
    </location>
</feature>
<evidence type="ECO:0000256" key="1">
    <source>
        <dbReference type="ARBA" id="ARBA00000900"/>
    </source>
</evidence>
<sequence>MVTLRTIMVAFNIAHHDLNTTLQYNSTTANLTGRQTVLALVAGNGTYADIVPSLVSRYNADFSNIVPFVFRGQIVAISVAAGLIGLILIREWIGQLDWQPRPAVEEEGELRPEDWVFRNGRAIRKTDYDFTRPRRRHRHAGTAAKEEPAEEQPRGRDTLPPPRIEIGQQQFGDDAHPPPRPSPSHVAFAAPEQLGEEPFWGYVRDNDKGKEPERSNGTAEPEAEAEAGPSRPAADVPHDVSGSTTPGNKDLGWRLQDALENPEERSYGGPSPGRPGYESPHGTAYPQSPPNGLAEPSTSATEEAYSEHPPLEEHDSLETVHSAGSGPDSSPDFRRASDPGPPASESPRPPQRPYGSSSGFPVEIIFESPPTSPSEKTEPFVENGEPSSKVLLDEATVDSPAPATPAIIHTPADDQSPDGYPFHPLEEPQPEAGEAIDHSAGSGPDSSPDFRRASAPGPPASESPRPPQRPYGSSSGFPVEIIFESPPTSPSEKTEPFVENGEPSSKVLLDEATVDSPAPATPAIIHTPADDQSPDGYPFHPLEEPQPEAGEAIDGELDEWTDTGDADAEVDGDVEGLEDEVDEIHEERIRDLIVAREAMANPLGARERLAEIADLRAEIDMMAAGDLAPEDEDDRPLDADDWDGILEVIGFIGPLTGLVHNHIFVSMAMSCTLTFLVGLPVAIGKLFLAIDPVRGSRDLSLLVLRSLVFVADGLLSLVLTIAREILNLPRLLVRPASQILGSMGVQFNLTDPTINLPTHFLIRSWDANTTIVPDFPTGATPAGRVFDGLEFLGNFCFEAYKAVRLRFVSVAASPAVMDQFWCLVTGYAVFATFLITIAVLDTAHLLNINAAIMERARDVQVFLKVLFFMTLEMVMFPLFVGIVIDLCTMPLFGATVASRIAHYGHRTFGSLFIAWLIGSIFMFSFAAFLTHMRTICRQGALYFIRDPSDPAHSPVRDIMERPALVQLPRLAVSAVMYCVIVFTIFGTMPYFMWALGATTSLFQGVLPLRLEQRPLSSVPFDLLFLHLIVPPSWEGLKVYTHVKQGLAAWWLFVVRQLELSSLVFGVNTGNRPMSRFSQLGWIVADAVCQRVFGTYDNRATPARVPNSDRIELLSLSERRKEGMFILLDSNGAPRTPADEIRLLKQDRAARRAGRNPKRDYTVVQLPEFWRTRVYALFASAMLSAAAVVATVVLVPLCVGRMATNMVFHEQIYDGYNWIVGGYICWGSYALGKDLQRRIITYSRARRIRKSGTSTRAKRVVLARLSNAYALALLYFAFPLLVGVNFELFIGVPARYGLARGVTPVLHLWDAWAMGVAFISIFVGVIGFANEGGNLPLAERLRDAFKHPLHQPFVQLSEFVLPILAILLVPITVPWAVFLGVRTALAGLGLAGFVDGTAAFRLTYPLLFVPSAAFLLRWPLRRLLSRVRQWMIDAEYVVYERVENYEPEADDGGSEWEDVDAEADGAMRLDWPGRLGGEAGAIELGGPPPLEPIE</sequence>
<dbReference type="OMA" id="KTEPFVE"/>
<accession>K1W4R5</accession>
<evidence type="ECO:0000256" key="8">
    <source>
        <dbReference type="ARBA" id="ARBA00022989"/>
    </source>
</evidence>
<evidence type="ECO:0000256" key="4">
    <source>
        <dbReference type="ARBA" id="ARBA00012483"/>
    </source>
</evidence>
<feature type="region of interest" description="Disordered" evidence="10">
    <location>
        <begin position="200"/>
        <end position="548"/>
    </location>
</feature>
<dbReference type="EC" id="2.3.2.27" evidence="4"/>
<keyword evidence="7" id="KW-0833">Ubl conjugation pathway</keyword>
<feature type="compositionally biased region" description="Low complexity" evidence="10">
    <location>
        <begin position="400"/>
        <end position="410"/>
    </location>
</feature>
<evidence type="ECO:0000256" key="7">
    <source>
        <dbReference type="ARBA" id="ARBA00022786"/>
    </source>
</evidence>
<feature type="transmembrane region" description="Helical" evidence="11">
    <location>
        <begin position="820"/>
        <end position="840"/>
    </location>
</feature>
<comment type="pathway">
    <text evidence="3">Protein modification; protein ubiquitination.</text>
</comment>
<feature type="compositionally biased region" description="Low complexity" evidence="10">
    <location>
        <begin position="517"/>
        <end position="527"/>
    </location>
</feature>
<keyword evidence="14" id="KW-1185">Reference proteome</keyword>
<dbReference type="Pfam" id="PF23113">
    <property type="entry name" value="MARCHF6_C"/>
    <property type="match status" value="1"/>
</dbReference>
<feature type="compositionally biased region" description="Basic and acidic residues" evidence="10">
    <location>
        <begin position="305"/>
        <end position="318"/>
    </location>
</feature>
<dbReference type="PANTHER" id="PTHR13145:SF0">
    <property type="entry name" value="E3 UBIQUITIN-PROTEIN LIGASE MARCHF6"/>
    <property type="match status" value="1"/>
</dbReference>
<dbReference type="eggNOG" id="KOG1609">
    <property type="taxonomic scope" value="Eukaryota"/>
</dbReference>
<dbReference type="OrthoDB" id="264354at2759"/>
<reference evidence="13 14" key="1">
    <citation type="journal article" date="2012" name="Eukaryot. Cell">
        <title>Genome sequence of the Trichosporon asahii environmental strain CBS 8904.</title>
        <authorList>
            <person name="Yang R.Y."/>
            <person name="Li H.T."/>
            <person name="Zhu H."/>
            <person name="Zhou G.P."/>
            <person name="Wang M."/>
            <person name="Wang L."/>
        </authorList>
    </citation>
    <scope>NUCLEOTIDE SEQUENCE [LARGE SCALE GENOMIC DNA]</scope>
    <source>
        <strain evidence="13 14">CBS 8904</strain>
    </source>
</reference>
<dbReference type="FunCoup" id="K1W4R5">
    <property type="interactions" value="422"/>
</dbReference>
<dbReference type="InterPro" id="IPR056521">
    <property type="entry name" value="MARCHF6-like_C"/>
</dbReference>
<comment type="caution">
    <text evidence="13">The sequence shown here is derived from an EMBL/GenBank/DDBJ whole genome shotgun (WGS) entry which is preliminary data.</text>
</comment>
<comment type="catalytic activity">
    <reaction evidence="1">
        <text>S-ubiquitinyl-[E2 ubiquitin-conjugating enzyme]-L-cysteine + [acceptor protein]-L-lysine = [E2 ubiquitin-conjugating enzyme]-L-cysteine + N(6)-ubiquitinyl-[acceptor protein]-L-lysine.</text>
        <dbReference type="EC" id="2.3.2.27"/>
    </reaction>
</comment>
<evidence type="ECO:0000313" key="13">
    <source>
        <dbReference type="EMBL" id="EKD03873.1"/>
    </source>
</evidence>
<feature type="transmembrane region" description="Helical" evidence="11">
    <location>
        <begin position="663"/>
        <end position="690"/>
    </location>
</feature>
<feature type="domain" description="E3 ubiquitin-protein ligase MARCHF6-like C-terminal" evidence="12">
    <location>
        <begin position="1254"/>
        <end position="1428"/>
    </location>
</feature>
<organism evidence="13 14">
    <name type="scientific">Trichosporon asahii var. asahii (strain CBS 8904)</name>
    <name type="common">Yeast</name>
    <dbReference type="NCBI Taxonomy" id="1220162"/>
    <lineage>
        <taxon>Eukaryota</taxon>
        <taxon>Fungi</taxon>
        <taxon>Dikarya</taxon>
        <taxon>Basidiomycota</taxon>
        <taxon>Agaricomycotina</taxon>
        <taxon>Tremellomycetes</taxon>
        <taxon>Trichosporonales</taxon>
        <taxon>Trichosporonaceae</taxon>
        <taxon>Trichosporon</taxon>
    </lineage>
</organism>
<dbReference type="InParanoid" id="K1W4R5"/>
<comment type="subcellular location">
    <subcellularLocation>
        <location evidence="2">Membrane</location>
        <topology evidence="2">Multi-pass membrane protein</topology>
    </subcellularLocation>
</comment>
<feature type="transmembrane region" description="Helical" evidence="11">
    <location>
        <begin position="1358"/>
        <end position="1377"/>
    </location>
</feature>
<feature type="transmembrane region" description="Helical" evidence="11">
    <location>
        <begin position="1214"/>
        <end position="1231"/>
    </location>
</feature>
<evidence type="ECO:0000256" key="10">
    <source>
        <dbReference type="SAM" id="MobiDB-lite"/>
    </source>
</evidence>
<keyword evidence="8 11" id="KW-1133">Transmembrane helix</keyword>
<evidence type="ECO:0000256" key="2">
    <source>
        <dbReference type="ARBA" id="ARBA00004141"/>
    </source>
</evidence>
<feature type="transmembrane region" description="Helical" evidence="11">
    <location>
        <begin position="1397"/>
        <end position="1417"/>
    </location>
</feature>
<feature type="transmembrane region" description="Helical" evidence="11">
    <location>
        <begin position="702"/>
        <end position="722"/>
    </location>
</feature>
<feature type="compositionally biased region" description="Basic and acidic residues" evidence="10">
    <location>
        <begin position="144"/>
        <end position="157"/>
    </location>
</feature>
<keyword evidence="5" id="KW-0808">Transferase</keyword>
<dbReference type="PANTHER" id="PTHR13145">
    <property type="entry name" value="SSM4 PROTEIN"/>
    <property type="match status" value="1"/>
</dbReference>
<name>K1W4R5_TRIAC</name>
<feature type="transmembrane region" description="Helical" evidence="11">
    <location>
        <begin position="1173"/>
        <end position="1194"/>
    </location>
</feature>
<feature type="region of interest" description="Disordered" evidence="10">
    <location>
        <begin position="127"/>
        <end position="186"/>
    </location>
</feature>
<keyword evidence="6 11" id="KW-0812">Transmembrane</keyword>